<feature type="domain" description="AMP-binding enzyme C-terminal" evidence="2">
    <location>
        <begin position="427"/>
        <end position="501"/>
    </location>
</feature>
<evidence type="ECO:0000313" key="4">
    <source>
        <dbReference type="Proteomes" id="UP001551582"/>
    </source>
</evidence>
<name>A0ABV3E1E3_9ACTN</name>
<dbReference type="CDD" id="cd05930">
    <property type="entry name" value="A_NRPS"/>
    <property type="match status" value="1"/>
</dbReference>
<comment type="caution">
    <text evidence="3">The sequence shown here is derived from an EMBL/GenBank/DDBJ whole genome shotgun (WGS) entry which is preliminary data.</text>
</comment>
<reference evidence="3 4" key="1">
    <citation type="submission" date="2024-06" db="EMBL/GenBank/DDBJ databases">
        <title>The Natural Products Discovery Center: Release of the First 8490 Sequenced Strains for Exploring Actinobacteria Biosynthetic Diversity.</title>
        <authorList>
            <person name="Kalkreuter E."/>
            <person name="Kautsar S.A."/>
            <person name="Yang D."/>
            <person name="Bader C.D."/>
            <person name="Teijaro C.N."/>
            <person name="Fluegel L."/>
            <person name="Davis C.M."/>
            <person name="Simpson J.R."/>
            <person name="Lauterbach L."/>
            <person name="Steele A.D."/>
            <person name="Gui C."/>
            <person name="Meng S."/>
            <person name="Li G."/>
            <person name="Viehrig K."/>
            <person name="Ye F."/>
            <person name="Su P."/>
            <person name="Kiefer A.F."/>
            <person name="Nichols A."/>
            <person name="Cepeda A.J."/>
            <person name="Yan W."/>
            <person name="Fan B."/>
            <person name="Jiang Y."/>
            <person name="Adhikari A."/>
            <person name="Zheng C.-J."/>
            <person name="Schuster L."/>
            <person name="Cowan T.M."/>
            <person name="Smanski M.J."/>
            <person name="Chevrette M.G."/>
            <person name="De Carvalho L.P.S."/>
            <person name="Shen B."/>
        </authorList>
    </citation>
    <scope>NUCLEOTIDE SEQUENCE [LARGE SCALE GENOMIC DNA]</scope>
    <source>
        <strain evidence="3 4">NPDC048274</strain>
    </source>
</reference>
<dbReference type="EMBL" id="JBEZLS010000005">
    <property type="protein sequence ID" value="MEU9350966.1"/>
    <property type="molecule type" value="Genomic_DNA"/>
</dbReference>
<proteinExistence type="predicted"/>
<dbReference type="InterPro" id="IPR042099">
    <property type="entry name" value="ANL_N_sf"/>
</dbReference>
<dbReference type="PANTHER" id="PTHR45527">
    <property type="entry name" value="NONRIBOSOMAL PEPTIDE SYNTHETASE"/>
    <property type="match status" value="1"/>
</dbReference>
<dbReference type="Gene3D" id="3.40.50.12780">
    <property type="entry name" value="N-terminal domain of ligase-like"/>
    <property type="match status" value="1"/>
</dbReference>
<protein>
    <submittedName>
        <fullName evidence="3">Amino acid adenylation domain-containing protein</fullName>
    </submittedName>
</protein>
<feature type="domain" description="AMP-dependent synthetase/ligase" evidence="1">
    <location>
        <begin position="16"/>
        <end position="370"/>
    </location>
</feature>
<evidence type="ECO:0000313" key="3">
    <source>
        <dbReference type="EMBL" id="MEU9350966.1"/>
    </source>
</evidence>
<accession>A0ABV3E1E3</accession>
<dbReference type="NCBIfam" id="TIGR01733">
    <property type="entry name" value="AA-adenyl-dom"/>
    <property type="match status" value="1"/>
</dbReference>
<keyword evidence="4" id="KW-1185">Reference proteome</keyword>
<dbReference type="PROSITE" id="PS00455">
    <property type="entry name" value="AMP_BINDING"/>
    <property type="match status" value="1"/>
</dbReference>
<dbReference type="RefSeq" id="WP_359977643.1">
    <property type="nucleotide sequence ID" value="NZ_JBEZLS010000005.1"/>
</dbReference>
<dbReference type="Pfam" id="PF00501">
    <property type="entry name" value="AMP-binding"/>
    <property type="match status" value="1"/>
</dbReference>
<dbReference type="InterPro" id="IPR000873">
    <property type="entry name" value="AMP-dep_synth/lig_dom"/>
</dbReference>
<gene>
    <name evidence="3" type="ORF">AB0D65_08060</name>
</gene>
<dbReference type="Proteomes" id="UP001551582">
    <property type="component" value="Unassembled WGS sequence"/>
</dbReference>
<dbReference type="InterPro" id="IPR010071">
    <property type="entry name" value="AA_adenyl_dom"/>
</dbReference>
<dbReference type="InterPro" id="IPR020845">
    <property type="entry name" value="AMP-binding_CS"/>
</dbReference>
<evidence type="ECO:0000259" key="2">
    <source>
        <dbReference type="Pfam" id="PF13193"/>
    </source>
</evidence>
<dbReference type="Pfam" id="PF13193">
    <property type="entry name" value="AMP-binding_C"/>
    <property type="match status" value="1"/>
</dbReference>
<dbReference type="PANTHER" id="PTHR45527:SF1">
    <property type="entry name" value="FATTY ACID SYNTHASE"/>
    <property type="match status" value="1"/>
</dbReference>
<sequence length="515" mass="55590">MSTPSGPPSRTLSDVLRRAAERFAERPALIATPVRLSYDELDRCVDALAARIRAAGARPGDRVGLSVARGPLALVASAALMRAGCAYVPLDARHPSRRLRHIIGNAGLDMVVCDAAGRSAPEVAALSTLDVDGDGLVPRPRTGGSDDAGRGPDSVAYVMYTSGSTGVPKGVEVTHANVLAMLEDALPLFDFAGHEVWPLQHAHGFDVSVWEMWAAVAVGATLVAVPDTAQQDPGALAELLLRHRATRLHIVPSVFHHLAEVVEEDAVHLPLRNVTFCGEALNYRAIQTWERAQPGPQPVWCNVYGITETTVYNTFRRLTPEEVARAASATPIGTAYPHSPAVVLDEELRPVVPGRTGEILIGGRQVARGYVGNPGLTAERFLSLPHRPGRWYRTGDLAHADATGHLHYVGRKDDQVKIRGFRIELGEVDHALRAVPWIGDAAAVVQSTARGEPILTACVVTEHPEGLLDRLCKELASVLPEHMLPGRVVRLDRLPLNTNGKTDRRALTEDLSRRN</sequence>
<dbReference type="InterPro" id="IPR025110">
    <property type="entry name" value="AMP-bd_C"/>
</dbReference>
<dbReference type="Gene3D" id="3.30.300.30">
    <property type="match status" value="1"/>
</dbReference>
<dbReference type="SUPFAM" id="SSF56801">
    <property type="entry name" value="Acetyl-CoA synthetase-like"/>
    <property type="match status" value="1"/>
</dbReference>
<evidence type="ECO:0000259" key="1">
    <source>
        <dbReference type="Pfam" id="PF00501"/>
    </source>
</evidence>
<organism evidence="3 4">
    <name type="scientific">Streptomyces griseoloalbus</name>
    <dbReference type="NCBI Taxonomy" id="67303"/>
    <lineage>
        <taxon>Bacteria</taxon>
        <taxon>Bacillati</taxon>
        <taxon>Actinomycetota</taxon>
        <taxon>Actinomycetes</taxon>
        <taxon>Kitasatosporales</taxon>
        <taxon>Streptomycetaceae</taxon>
        <taxon>Streptomyces</taxon>
    </lineage>
</organism>
<dbReference type="InterPro" id="IPR045851">
    <property type="entry name" value="AMP-bd_C_sf"/>
</dbReference>